<dbReference type="InterPro" id="IPR036388">
    <property type="entry name" value="WH-like_DNA-bd_sf"/>
</dbReference>
<evidence type="ECO:0000256" key="2">
    <source>
        <dbReference type="ARBA" id="ARBA00023125"/>
    </source>
</evidence>
<dbReference type="InterPro" id="IPR023187">
    <property type="entry name" value="Tscrpt_reg_MarR-type_CS"/>
</dbReference>
<dbReference type="SMART" id="SM00347">
    <property type="entry name" value="HTH_MARR"/>
    <property type="match status" value="1"/>
</dbReference>
<dbReference type="PANTHER" id="PTHR42756:SF1">
    <property type="entry name" value="TRANSCRIPTIONAL REPRESSOR OF EMRAB OPERON"/>
    <property type="match status" value="1"/>
</dbReference>
<keyword evidence="6" id="KW-1185">Reference proteome</keyword>
<gene>
    <name evidence="5" type="ORF">X474_15915</name>
</gene>
<evidence type="ECO:0000313" key="6">
    <source>
        <dbReference type="Proteomes" id="UP000032233"/>
    </source>
</evidence>
<dbReference type="STRING" id="1429043.X474_15915"/>
<feature type="domain" description="HTH marR-type" evidence="4">
    <location>
        <begin position="6"/>
        <end position="138"/>
    </location>
</feature>
<dbReference type="InParanoid" id="A0A0D2JUA5"/>
<organism evidence="5 6">
    <name type="scientific">Dethiosulfatarculus sandiegensis</name>
    <dbReference type="NCBI Taxonomy" id="1429043"/>
    <lineage>
        <taxon>Bacteria</taxon>
        <taxon>Pseudomonadati</taxon>
        <taxon>Thermodesulfobacteriota</taxon>
        <taxon>Desulfarculia</taxon>
        <taxon>Desulfarculales</taxon>
        <taxon>Desulfarculaceae</taxon>
        <taxon>Dethiosulfatarculus</taxon>
    </lineage>
</organism>
<proteinExistence type="predicted"/>
<accession>A0A0D2JUA5</accession>
<dbReference type="InterPro" id="IPR000835">
    <property type="entry name" value="HTH_MarR-typ"/>
</dbReference>
<dbReference type="Pfam" id="PF01047">
    <property type="entry name" value="MarR"/>
    <property type="match status" value="1"/>
</dbReference>
<dbReference type="PRINTS" id="PR00598">
    <property type="entry name" value="HTHMARR"/>
</dbReference>
<sequence length="179" mass="20727">MTESYTENVFRYIRQIIRATDLYSRKVNKQYRLTVPQVVCLRQIMESEFITPSSLADNVYLSRATITGILDRLESRGLLQRQRNNPDRRKIYVSLTPKGQELTENLPTPLQDKFAERFESLPYEKQRQIDELLASVVEMMNAQDLQAAPVVCTGYWNSKGEMLEAPETQKNKTEKESSG</sequence>
<dbReference type="CDD" id="cd00090">
    <property type="entry name" value="HTH_ARSR"/>
    <property type="match status" value="1"/>
</dbReference>
<dbReference type="InterPro" id="IPR011991">
    <property type="entry name" value="ArsR-like_HTH"/>
</dbReference>
<dbReference type="EMBL" id="AZAC01000019">
    <property type="protein sequence ID" value="KIX13050.1"/>
    <property type="molecule type" value="Genomic_DNA"/>
</dbReference>
<keyword evidence="2" id="KW-0238">DNA-binding</keyword>
<evidence type="ECO:0000259" key="4">
    <source>
        <dbReference type="PROSITE" id="PS50995"/>
    </source>
</evidence>
<dbReference type="GO" id="GO:0003677">
    <property type="term" value="F:DNA binding"/>
    <property type="evidence" value="ECO:0007669"/>
    <property type="project" value="UniProtKB-KW"/>
</dbReference>
<evidence type="ECO:0000256" key="3">
    <source>
        <dbReference type="ARBA" id="ARBA00023163"/>
    </source>
</evidence>
<dbReference type="SUPFAM" id="SSF46785">
    <property type="entry name" value="Winged helix' DNA-binding domain"/>
    <property type="match status" value="1"/>
</dbReference>
<dbReference type="PROSITE" id="PS50995">
    <property type="entry name" value="HTH_MARR_2"/>
    <property type="match status" value="1"/>
</dbReference>
<dbReference type="InterPro" id="IPR036390">
    <property type="entry name" value="WH_DNA-bd_sf"/>
</dbReference>
<evidence type="ECO:0000256" key="1">
    <source>
        <dbReference type="ARBA" id="ARBA00023015"/>
    </source>
</evidence>
<dbReference type="PANTHER" id="PTHR42756">
    <property type="entry name" value="TRANSCRIPTIONAL REGULATOR, MARR"/>
    <property type="match status" value="1"/>
</dbReference>
<evidence type="ECO:0000313" key="5">
    <source>
        <dbReference type="EMBL" id="KIX13050.1"/>
    </source>
</evidence>
<protein>
    <recommendedName>
        <fullName evidence="4">HTH marR-type domain-containing protein</fullName>
    </recommendedName>
</protein>
<dbReference type="PATRIC" id="fig|1429043.3.peg.3365"/>
<dbReference type="RefSeq" id="WP_044349849.1">
    <property type="nucleotide sequence ID" value="NZ_AZAC01000019.1"/>
</dbReference>
<keyword evidence="3" id="KW-0804">Transcription</keyword>
<comment type="caution">
    <text evidence="5">The sequence shown here is derived from an EMBL/GenBank/DDBJ whole genome shotgun (WGS) entry which is preliminary data.</text>
</comment>
<keyword evidence="1" id="KW-0805">Transcription regulation</keyword>
<dbReference type="PROSITE" id="PS01117">
    <property type="entry name" value="HTH_MARR_1"/>
    <property type="match status" value="1"/>
</dbReference>
<dbReference type="OrthoDB" id="195851at2"/>
<reference evidence="5 6" key="1">
    <citation type="submission" date="2013-11" db="EMBL/GenBank/DDBJ databases">
        <title>Metagenomic analysis of a methanogenic consortium involved in long chain n-alkane degradation.</title>
        <authorList>
            <person name="Davidova I.A."/>
            <person name="Callaghan A.V."/>
            <person name="Wawrik B."/>
            <person name="Pruitt S."/>
            <person name="Marks C."/>
            <person name="Duncan K.E."/>
            <person name="Suflita J.M."/>
        </authorList>
    </citation>
    <scope>NUCLEOTIDE SEQUENCE [LARGE SCALE GENOMIC DNA]</scope>
    <source>
        <strain evidence="5 6">SPR</strain>
    </source>
</reference>
<name>A0A0D2JUA5_9BACT</name>
<dbReference type="AlphaFoldDB" id="A0A0D2JUA5"/>
<dbReference type="GO" id="GO:0003700">
    <property type="term" value="F:DNA-binding transcription factor activity"/>
    <property type="evidence" value="ECO:0007669"/>
    <property type="project" value="InterPro"/>
</dbReference>
<dbReference type="Proteomes" id="UP000032233">
    <property type="component" value="Unassembled WGS sequence"/>
</dbReference>
<dbReference type="Gene3D" id="1.10.10.10">
    <property type="entry name" value="Winged helix-like DNA-binding domain superfamily/Winged helix DNA-binding domain"/>
    <property type="match status" value="1"/>
</dbReference>